<keyword evidence="5" id="KW-1133">Transmembrane helix</keyword>
<feature type="domain" description="Histidine kinase" evidence="6">
    <location>
        <begin position="349"/>
        <end position="460"/>
    </location>
</feature>
<feature type="transmembrane region" description="Helical" evidence="5">
    <location>
        <begin position="61"/>
        <end position="82"/>
    </location>
</feature>
<dbReference type="InterPro" id="IPR050640">
    <property type="entry name" value="Bact_2-comp_sensor_kinase"/>
</dbReference>
<dbReference type="PANTHER" id="PTHR34220:SF7">
    <property type="entry name" value="SENSOR HISTIDINE KINASE YPDA"/>
    <property type="match status" value="1"/>
</dbReference>
<evidence type="ECO:0000313" key="7">
    <source>
        <dbReference type="EMBL" id="EEA90761.1"/>
    </source>
</evidence>
<dbReference type="Proteomes" id="UP000003560">
    <property type="component" value="Unassembled WGS sequence"/>
</dbReference>
<keyword evidence="3 7" id="KW-0418">Kinase</keyword>
<proteinExistence type="predicted"/>
<dbReference type="InterPro" id="IPR004358">
    <property type="entry name" value="Sig_transdc_His_kin-like_C"/>
</dbReference>
<dbReference type="Pfam" id="PF06580">
    <property type="entry name" value="His_kinase"/>
    <property type="match status" value="1"/>
</dbReference>
<dbReference type="InterPro" id="IPR005467">
    <property type="entry name" value="His_kinase_dom"/>
</dbReference>
<protein>
    <recommendedName>
        <fullName evidence="2">histidine kinase</fullName>
        <ecNumber evidence="2">2.7.13.3</ecNumber>
    </recommendedName>
</protein>
<dbReference type="InterPro" id="IPR036890">
    <property type="entry name" value="HATPase_C_sf"/>
</dbReference>
<sequence>MTEPISPEPPKSPKGTEYITEGSYRAGMLDANEALRLLAALVVFTMVGFFGYAILTGVETLTTIAALVLLVLFTCGFIYVFFSPDTLRSQYTEQTLAVASGMLEDITGGLTRESAEEICRRLLPETRAMTIAVTDRDVVLACVGELADDFPAGSPIHTPTTRYVIEHGIAQSFTSVMDVRGEKGSQRNIPAGIIAPLKIRGKAVGTLKFYYRSARHVNRTQYALASGFAELLSTQLTVYELERQAELTARAEVRALQAQINPHFLFNTLNTIASFTRTDPLRARELLREFSQFYRATLENSGQLIPVKREIAQTLRYLTFEKARFGEDRVLVSVDVDEDAEEVLIPAFVIQPLVENAVRHAMPDEGALKISITVERAGEAAVSIRVADDGMGMDEQTAMRLFDRSIAAPDPNAPQGGGAGVAMHNISERIKRFYGPKSRTSVESAPGKGTTIALHLDLEGSMYDEG</sequence>
<dbReference type="GO" id="GO:0000155">
    <property type="term" value="F:phosphorelay sensor kinase activity"/>
    <property type="evidence" value="ECO:0007669"/>
    <property type="project" value="InterPro"/>
</dbReference>
<dbReference type="Gene3D" id="3.30.565.10">
    <property type="entry name" value="Histidine kinase-like ATPase, C-terminal domain"/>
    <property type="match status" value="1"/>
</dbReference>
<evidence type="ECO:0000256" key="4">
    <source>
        <dbReference type="ARBA" id="ARBA00023012"/>
    </source>
</evidence>
<evidence type="ECO:0000313" key="8">
    <source>
        <dbReference type="Proteomes" id="UP000003560"/>
    </source>
</evidence>
<evidence type="ECO:0000259" key="6">
    <source>
        <dbReference type="PROSITE" id="PS50109"/>
    </source>
</evidence>
<organism evidence="7 8">
    <name type="scientific">Collinsella stercoris DSM 13279</name>
    <dbReference type="NCBI Taxonomy" id="445975"/>
    <lineage>
        <taxon>Bacteria</taxon>
        <taxon>Bacillati</taxon>
        <taxon>Actinomycetota</taxon>
        <taxon>Coriobacteriia</taxon>
        <taxon>Coriobacteriales</taxon>
        <taxon>Coriobacteriaceae</taxon>
        <taxon>Collinsella</taxon>
    </lineage>
</organism>
<evidence type="ECO:0000256" key="3">
    <source>
        <dbReference type="ARBA" id="ARBA00022777"/>
    </source>
</evidence>
<dbReference type="SUPFAM" id="SSF55874">
    <property type="entry name" value="ATPase domain of HSP90 chaperone/DNA topoisomerase II/histidine kinase"/>
    <property type="match status" value="1"/>
</dbReference>
<dbReference type="eggNOG" id="COG3275">
    <property type="taxonomic scope" value="Bacteria"/>
</dbReference>
<dbReference type="InterPro" id="IPR003594">
    <property type="entry name" value="HATPase_dom"/>
</dbReference>
<gene>
    <name evidence="7" type="ORF">COLSTE_01045</name>
</gene>
<keyword evidence="4" id="KW-0902">Two-component regulatory system</keyword>
<keyword evidence="5" id="KW-0472">Membrane</keyword>
<dbReference type="Pfam" id="PF02518">
    <property type="entry name" value="HATPase_c"/>
    <property type="match status" value="1"/>
</dbReference>
<dbReference type="STRING" id="445975.COLSTE_01045"/>
<dbReference type="AlphaFoldDB" id="B6GAE7"/>
<evidence type="ECO:0000256" key="1">
    <source>
        <dbReference type="ARBA" id="ARBA00000085"/>
    </source>
</evidence>
<dbReference type="SUPFAM" id="SSF55781">
    <property type="entry name" value="GAF domain-like"/>
    <property type="match status" value="1"/>
</dbReference>
<accession>B6GAE7</accession>
<dbReference type="SMART" id="SM00387">
    <property type="entry name" value="HATPase_c"/>
    <property type="match status" value="1"/>
</dbReference>
<reference evidence="7 8" key="1">
    <citation type="submission" date="2008-10" db="EMBL/GenBank/DDBJ databases">
        <title>Draft genome sequence of Collinsella stercoris (DSM 13279).</title>
        <authorList>
            <person name="Sudarsanam P."/>
            <person name="Ley R."/>
            <person name="Guruge J."/>
            <person name="Turnbaugh P.J."/>
            <person name="Mahowald M."/>
            <person name="Liep D."/>
            <person name="Gordon J."/>
        </authorList>
    </citation>
    <scope>NUCLEOTIDE SEQUENCE [LARGE SCALE GENOMIC DNA]</scope>
    <source>
        <strain evidence="7 8">DSM 13279</strain>
    </source>
</reference>
<keyword evidence="5" id="KW-0812">Transmembrane</keyword>
<name>B6GAE7_9ACTN</name>
<dbReference type="GeneID" id="98001998"/>
<comment type="catalytic activity">
    <reaction evidence="1">
        <text>ATP + protein L-histidine = ADP + protein N-phospho-L-histidine.</text>
        <dbReference type="EC" id="2.7.13.3"/>
    </reaction>
</comment>
<dbReference type="EC" id="2.7.13.3" evidence="2"/>
<keyword evidence="3 7" id="KW-0808">Transferase</keyword>
<keyword evidence="8" id="KW-1185">Reference proteome</keyword>
<reference evidence="7 8" key="2">
    <citation type="submission" date="2008-10" db="EMBL/GenBank/DDBJ databases">
        <authorList>
            <person name="Fulton L."/>
            <person name="Clifton S."/>
            <person name="Fulton B."/>
            <person name="Xu J."/>
            <person name="Minx P."/>
            <person name="Pepin K.H."/>
            <person name="Johnson M."/>
            <person name="Thiruvilangam P."/>
            <person name="Bhonagiri V."/>
            <person name="Nash W.E."/>
            <person name="Mardis E.R."/>
            <person name="Wilson R.K."/>
        </authorList>
    </citation>
    <scope>NUCLEOTIDE SEQUENCE [LARGE SCALE GENOMIC DNA]</scope>
    <source>
        <strain evidence="7 8">DSM 13279</strain>
    </source>
</reference>
<dbReference type="RefSeq" id="WP_006720700.1">
    <property type="nucleotide sequence ID" value="NZ_CP085935.1"/>
</dbReference>
<dbReference type="InterPro" id="IPR029016">
    <property type="entry name" value="GAF-like_dom_sf"/>
</dbReference>
<evidence type="ECO:0000256" key="5">
    <source>
        <dbReference type="SAM" id="Phobius"/>
    </source>
</evidence>
<dbReference type="GO" id="GO:0016020">
    <property type="term" value="C:membrane"/>
    <property type="evidence" value="ECO:0007669"/>
    <property type="project" value="InterPro"/>
</dbReference>
<dbReference type="EMBL" id="ABXJ01000059">
    <property type="protein sequence ID" value="EEA90761.1"/>
    <property type="molecule type" value="Genomic_DNA"/>
</dbReference>
<dbReference type="PROSITE" id="PS50109">
    <property type="entry name" value="HIS_KIN"/>
    <property type="match status" value="1"/>
</dbReference>
<dbReference type="HOGENOM" id="CLU_020473_3_0_11"/>
<dbReference type="PANTHER" id="PTHR34220">
    <property type="entry name" value="SENSOR HISTIDINE KINASE YPDA"/>
    <property type="match status" value="1"/>
</dbReference>
<feature type="transmembrane region" description="Helical" evidence="5">
    <location>
        <begin position="34"/>
        <end position="55"/>
    </location>
</feature>
<evidence type="ECO:0000256" key="2">
    <source>
        <dbReference type="ARBA" id="ARBA00012438"/>
    </source>
</evidence>
<dbReference type="Gene3D" id="3.30.450.40">
    <property type="match status" value="1"/>
</dbReference>
<dbReference type="PRINTS" id="PR00344">
    <property type="entry name" value="BCTRLSENSOR"/>
</dbReference>
<dbReference type="InterPro" id="IPR010559">
    <property type="entry name" value="Sig_transdc_His_kin_internal"/>
</dbReference>
<comment type="caution">
    <text evidence="7">The sequence shown here is derived from an EMBL/GenBank/DDBJ whole genome shotgun (WGS) entry which is preliminary data.</text>
</comment>